<dbReference type="AlphaFoldDB" id="A0A6N2BCC1"/>
<reference evidence="2" key="1">
    <citation type="submission" date="2019-05" db="EMBL/GenBank/DDBJ databases">
        <title>The de novo reference genome and transcriptome assemblies of the wild tomato species Solanum chilense.</title>
        <authorList>
            <person name="Stam R."/>
            <person name="Nosenko T."/>
            <person name="Hoerger A.C."/>
            <person name="Stephan W."/>
            <person name="Seidel M.A."/>
            <person name="Kuhn J.M.M."/>
            <person name="Haberer G."/>
            <person name="Tellier A."/>
        </authorList>
    </citation>
    <scope>NUCLEOTIDE SEQUENCE</scope>
    <source>
        <tissue evidence="2">Mature leaves</tissue>
    </source>
</reference>
<feature type="compositionally biased region" description="Basic residues" evidence="1">
    <location>
        <begin position="94"/>
        <end position="111"/>
    </location>
</feature>
<accession>A0A6N2BCC1</accession>
<feature type="compositionally biased region" description="Polar residues" evidence="1">
    <location>
        <begin position="112"/>
        <end position="121"/>
    </location>
</feature>
<proteinExistence type="predicted"/>
<evidence type="ECO:0000256" key="1">
    <source>
        <dbReference type="SAM" id="MobiDB-lite"/>
    </source>
</evidence>
<gene>
    <name evidence="2" type="ORF">EJD97_015160</name>
</gene>
<dbReference type="EMBL" id="RXGB01003983">
    <property type="protein sequence ID" value="TMW90829.1"/>
    <property type="molecule type" value="Genomic_DNA"/>
</dbReference>
<name>A0A6N2BCC1_SOLCI</name>
<feature type="region of interest" description="Disordered" evidence="1">
    <location>
        <begin position="51"/>
        <end position="121"/>
    </location>
</feature>
<evidence type="ECO:0000313" key="2">
    <source>
        <dbReference type="EMBL" id="TMW90829.1"/>
    </source>
</evidence>
<protein>
    <submittedName>
        <fullName evidence="2">Uncharacterized protein</fullName>
    </submittedName>
</protein>
<feature type="compositionally biased region" description="Basic and acidic residues" evidence="1">
    <location>
        <begin position="51"/>
        <end position="62"/>
    </location>
</feature>
<feature type="compositionally biased region" description="Low complexity" evidence="1">
    <location>
        <begin position="66"/>
        <end position="75"/>
    </location>
</feature>
<comment type="caution">
    <text evidence="2">The sequence shown here is derived from an EMBL/GenBank/DDBJ whole genome shotgun (WGS) entry which is preliminary data.</text>
</comment>
<sequence length="121" mass="13738">MQPNSSIQTVNVLNVNGKVKRWMDGGCLEKLTNLQDGVTKGGTLTDVLHERLVTDHSPHYRSTDNSSSKQQPMKQQQDKENKTDNNNSESTPKSKNKPSKQKRDATKKRQSKQQQCENENE</sequence>
<feature type="compositionally biased region" description="Polar residues" evidence="1">
    <location>
        <begin position="84"/>
        <end position="93"/>
    </location>
</feature>
<organism evidence="2">
    <name type="scientific">Solanum chilense</name>
    <name type="common">Tomato</name>
    <name type="synonym">Lycopersicon chilense</name>
    <dbReference type="NCBI Taxonomy" id="4083"/>
    <lineage>
        <taxon>Eukaryota</taxon>
        <taxon>Viridiplantae</taxon>
        <taxon>Streptophyta</taxon>
        <taxon>Embryophyta</taxon>
        <taxon>Tracheophyta</taxon>
        <taxon>Spermatophyta</taxon>
        <taxon>Magnoliopsida</taxon>
        <taxon>eudicotyledons</taxon>
        <taxon>Gunneridae</taxon>
        <taxon>Pentapetalae</taxon>
        <taxon>asterids</taxon>
        <taxon>lamiids</taxon>
        <taxon>Solanales</taxon>
        <taxon>Solanaceae</taxon>
        <taxon>Solanoideae</taxon>
        <taxon>Solaneae</taxon>
        <taxon>Solanum</taxon>
        <taxon>Solanum subgen. Lycopersicon</taxon>
    </lineage>
</organism>